<keyword evidence="9 11" id="KW-0539">Nucleus</keyword>
<feature type="domain" description="Protein kinase" evidence="17">
    <location>
        <begin position="251"/>
        <end position="534"/>
    </location>
</feature>
<dbReference type="InterPro" id="IPR011009">
    <property type="entry name" value="Kinase-like_dom_sf"/>
</dbReference>
<sequence>MYSRLQRVLFRDEDENYDCESTSSNSDPMMKEVSGDHNMSPLSSPCAWRDDKHLDTSSEKCTQTDDVCDDDYNSDEKCASLLLCHQLEKLKETISPGYVKKVRELRLFGSPQTPKTLLRRAEMNSIEAAAFDVIKTAKSRTLFKENAQTPILDTSFLSQRFKGQKRRNSCSPRSVNINPFTPTGMMLQQRRQKRQKTSSLDGSFLNHNSSIESGARDLFDETDESETEFEPIQWNGQVYENNSTSRYNADFVEICEIGKGEHGSVYKCVHRLDGCQYALKRTRKPFHGTQSAKRALNEVYAHAVLGKHSRVVQYYSAWAENDHMYIQNEYCDGGSLSTLIADLKAKGQKFTEAQLKKVLLHVAQGLKYIHSQNLVHLDIKPANIFISRNHKSSLYDLNDRLMCSSEDGFDDCISVDDDNDDDVIYKIGDLGLVTSVLYPQVEEGDCRYLPYEILHEDYSHLPKADIFSLGLTIFEMASGEELTKNGEKWHDIRNGKIPKLPNLSEEFYNLIKKMIHKDPVKRPSSSAIVKHPLLLSDFDKSTAQLRKELKMANLFIKRLSQRLEEGGSSPDSNNTLSDKKRTLHLYSRSKSVTLF</sequence>
<evidence type="ECO:0000256" key="15">
    <source>
        <dbReference type="PROSITE-ProRule" id="PRU10141"/>
    </source>
</evidence>
<keyword evidence="3 11" id="KW-0479">Metal-binding</keyword>
<comment type="cofactor">
    <cofactor evidence="14">
        <name>Mg(2+)</name>
        <dbReference type="ChEBI" id="CHEBI:18420"/>
    </cofactor>
    <text evidence="14">Binds 2 magnesium ions per subunit.</text>
</comment>
<feature type="binding site" evidence="14">
    <location>
        <position position="383"/>
    </location>
    <ligand>
        <name>Mg(2+)</name>
        <dbReference type="ChEBI" id="CHEBI:18420"/>
        <label>1</label>
    </ligand>
</feature>
<evidence type="ECO:0000313" key="19">
    <source>
        <dbReference type="Proteomes" id="UP000285301"/>
    </source>
</evidence>
<evidence type="ECO:0000256" key="9">
    <source>
        <dbReference type="ARBA" id="ARBA00023242"/>
    </source>
</evidence>
<evidence type="ECO:0000256" key="8">
    <source>
        <dbReference type="ARBA" id="ARBA00023137"/>
    </source>
</evidence>
<evidence type="ECO:0000256" key="12">
    <source>
        <dbReference type="PIRSR" id="PIRSR037281-1"/>
    </source>
</evidence>
<dbReference type="InterPro" id="IPR017164">
    <property type="entry name" value="Wee1-like_protein_kinase"/>
</dbReference>
<feature type="binding site" evidence="13 15">
    <location>
        <position position="280"/>
    </location>
    <ligand>
        <name>ATP</name>
        <dbReference type="ChEBI" id="CHEBI:30616"/>
    </ligand>
</feature>
<name>A0A3S3QHZ2_9ACAR</name>
<protein>
    <recommendedName>
        <fullName evidence="11">Wee1-like protein kinase</fullName>
        <ecNumber evidence="11">2.7.10.2</ecNumber>
    </recommendedName>
</protein>
<gene>
    <name evidence="18" type="ORF">B4U79_14159</name>
</gene>
<comment type="similarity">
    <text evidence="11">Belongs to the protein kinase superfamily. Ser/Thr protein kinase family. WEE1 subfamily.</text>
</comment>
<dbReference type="InterPro" id="IPR050339">
    <property type="entry name" value="CC_SR_Kinase"/>
</dbReference>
<evidence type="ECO:0000313" key="18">
    <source>
        <dbReference type="EMBL" id="RWS09029.1"/>
    </source>
</evidence>
<evidence type="ECO:0000256" key="1">
    <source>
        <dbReference type="ARBA" id="ARBA00004123"/>
    </source>
</evidence>
<keyword evidence="7 14" id="KW-0460">Magnesium</keyword>
<keyword evidence="8 11" id="KW-0829">Tyrosine-protein kinase</keyword>
<dbReference type="InterPro" id="IPR008271">
    <property type="entry name" value="Ser/Thr_kinase_AS"/>
</dbReference>
<dbReference type="EMBL" id="NCKU01002678">
    <property type="protein sequence ID" value="RWS09029.1"/>
    <property type="molecule type" value="Genomic_DNA"/>
</dbReference>
<dbReference type="PROSITE" id="PS50011">
    <property type="entry name" value="PROTEIN_KINASE_DOM"/>
    <property type="match status" value="1"/>
</dbReference>
<keyword evidence="19" id="KW-1185">Reference proteome</keyword>
<keyword evidence="2 11" id="KW-0808">Transferase</keyword>
<proteinExistence type="inferred from homology"/>
<dbReference type="Gene3D" id="3.30.200.20">
    <property type="entry name" value="Phosphorylase Kinase, domain 1"/>
    <property type="match status" value="1"/>
</dbReference>
<dbReference type="GO" id="GO:0004715">
    <property type="term" value="F:non-membrane spanning protein tyrosine kinase activity"/>
    <property type="evidence" value="ECO:0007669"/>
    <property type="project" value="UniProtKB-UniRule"/>
</dbReference>
<feature type="binding site" evidence="13">
    <location>
        <begin position="257"/>
        <end position="265"/>
    </location>
    <ligand>
        <name>ATP</name>
        <dbReference type="ChEBI" id="CHEBI:30616"/>
    </ligand>
</feature>
<dbReference type="GO" id="GO:0005634">
    <property type="term" value="C:nucleus"/>
    <property type="evidence" value="ECO:0007669"/>
    <property type="project" value="UniProtKB-SubCell"/>
</dbReference>
<evidence type="ECO:0000256" key="6">
    <source>
        <dbReference type="ARBA" id="ARBA00022840"/>
    </source>
</evidence>
<evidence type="ECO:0000256" key="14">
    <source>
        <dbReference type="PIRSR" id="PIRSR037281-3"/>
    </source>
</evidence>
<evidence type="ECO:0000259" key="17">
    <source>
        <dbReference type="PROSITE" id="PS50011"/>
    </source>
</evidence>
<evidence type="ECO:0000256" key="2">
    <source>
        <dbReference type="ARBA" id="ARBA00022679"/>
    </source>
</evidence>
<dbReference type="EC" id="2.7.10.2" evidence="11"/>
<dbReference type="GO" id="GO:0000287">
    <property type="term" value="F:magnesium ion binding"/>
    <property type="evidence" value="ECO:0007669"/>
    <property type="project" value="InterPro"/>
</dbReference>
<dbReference type="FunFam" id="1.10.510.10:FF:000989">
    <property type="entry name" value="Wee1-like protein kinase"/>
    <property type="match status" value="1"/>
</dbReference>
<organism evidence="18 19">
    <name type="scientific">Dinothrombium tinctorium</name>
    <dbReference type="NCBI Taxonomy" id="1965070"/>
    <lineage>
        <taxon>Eukaryota</taxon>
        <taxon>Metazoa</taxon>
        <taxon>Ecdysozoa</taxon>
        <taxon>Arthropoda</taxon>
        <taxon>Chelicerata</taxon>
        <taxon>Arachnida</taxon>
        <taxon>Acari</taxon>
        <taxon>Acariformes</taxon>
        <taxon>Trombidiformes</taxon>
        <taxon>Prostigmata</taxon>
        <taxon>Anystina</taxon>
        <taxon>Parasitengona</taxon>
        <taxon>Trombidioidea</taxon>
        <taxon>Trombidiidae</taxon>
        <taxon>Dinothrombium</taxon>
    </lineage>
</organism>
<comment type="subcellular location">
    <subcellularLocation>
        <location evidence="1 11">Nucleus</location>
    </subcellularLocation>
</comment>
<dbReference type="GO" id="GO:0005737">
    <property type="term" value="C:cytoplasm"/>
    <property type="evidence" value="ECO:0007669"/>
    <property type="project" value="TreeGrafter"/>
</dbReference>
<dbReference type="AlphaFoldDB" id="A0A3S3QHZ2"/>
<comment type="caution">
    <text evidence="18">The sequence shown here is derived from an EMBL/GenBank/DDBJ whole genome shotgun (WGS) entry which is preliminary data.</text>
</comment>
<dbReference type="PANTHER" id="PTHR11042:SF185">
    <property type="entry name" value="WEE1-LIKE PROTEIN KINASE"/>
    <property type="match status" value="1"/>
</dbReference>
<evidence type="ECO:0000256" key="5">
    <source>
        <dbReference type="ARBA" id="ARBA00022777"/>
    </source>
</evidence>
<dbReference type="Pfam" id="PF00069">
    <property type="entry name" value="Pkinase"/>
    <property type="match status" value="1"/>
</dbReference>
<evidence type="ECO:0000256" key="3">
    <source>
        <dbReference type="ARBA" id="ARBA00022723"/>
    </source>
</evidence>
<dbReference type="STRING" id="1965070.A0A3S3QHZ2"/>
<dbReference type="InterPro" id="IPR000719">
    <property type="entry name" value="Prot_kinase_dom"/>
</dbReference>
<dbReference type="SMART" id="SM00220">
    <property type="entry name" value="S_TKc"/>
    <property type="match status" value="1"/>
</dbReference>
<keyword evidence="4 11" id="KW-0547">Nucleotide-binding</keyword>
<accession>A0A3S3QHZ2</accession>
<feature type="active site" description="Proton acceptor" evidence="12">
    <location>
        <position position="378"/>
    </location>
</feature>
<evidence type="ECO:0000256" key="11">
    <source>
        <dbReference type="PIRNR" id="PIRNR037281"/>
    </source>
</evidence>
<dbReference type="Gene3D" id="1.10.510.10">
    <property type="entry name" value="Transferase(Phosphotransferase) domain 1"/>
    <property type="match status" value="1"/>
</dbReference>
<dbReference type="PANTHER" id="PTHR11042">
    <property type="entry name" value="EUKARYOTIC TRANSLATION INITIATION FACTOR 2-ALPHA KINASE EIF2-ALPHA KINASE -RELATED"/>
    <property type="match status" value="1"/>
</dbReference>
<dbReference type="GO" id="GO:0000278">
    <property type="term" value="P:mitotic cell cycle"/>
    <property type="evidence" value="ECO:0007669"/>
    <property type="project" value="InterPro"/>
</dbReference>
<dbReference type="Proteomes" id="UP000285301">
    <property type="component" value="Unassembled WGS sequence"/>
</dbReference>
<evidence type="ECO:0000256" key="10">
    <source>
        <dbReference type="ARBA" id="ARBA00037982"/>
    </source>
</evidence>
<dbReference type="GO" id="GO:0005524">
    <property type="term" value="F:ATP binding"/>
    <property type="evidence" value="ECO:0007669"/>
    <property type="project" value="UniProtKB-UniRule"/>
</dbReference>
<comment type="similarity">
    <text evidence="10">Belongs to the protein kinase superfamily. Ser/Thr protein kinase family. GCN2 subfamily.</text>
</comment>
<keyword evidence="6 11" id="KW-0067">ATP-binding</keyword>
<reference evidence="18 19" key="1">
    <citation type="journal article" date="2018" name="Gigascience">
        <title>Genomes of trombidid mites reveal novel predicted allergens and laterally-transferred genes associated with secondary metabolism.</title>
        <authorList>
            <person name="Dong X."/>
            <person name="Chaisiri K."/>
            <person name="Xia D."/>
            <person name="Armstrong S.D."/>
            <person name="Fang Y."/>
            <person name="Donnelly M.J."/>
            <person name="Kadowaki T."/>
            <person name="McGarry J.W."/>
            <person name="Darby A.C."/>
            <person name="Makepeace B.L."/>
        </authorList>
    </citation>
    <scope>NUCLEOTIDE SEQUENCE [LARGE SCALE GENOMIC DNA]</scope>
    <source>
        <strain evidence="18">UoL-WK</strain>
    </source>
</reference>
<feature type="region of interest" description="Disordered" evidence="16">
    <location>
        <begin position="17"/>
        <end position="42"/>
    </location>
</feature>
<dbReference type="PROSITE" id="PS00108">
    <property type="entry name" value="PROTEIN_KINASE_ST"/>
    <property type="match status" value="1"/>
</dbReference>
<dbReference type="PROSITE" id="PS00107">
    <property type="entry name" value="PROTEIN_KINASE_ATP"/>
    <property type="match status" value="1"/>
</dbReference>
<evidence type="ECO:0000256" key="7">
    <source>
        <dbReference type="ARBA" id="ARBA00022842"/>
    </source>
</evidence>
<evidence type="ECO:0000256" key="13">
    <source>
        <dbReference type="PIRSR" id="PIRSR037281-2"/>
    </source>
</evidence>
<evidence type="ECO:0000256" key="16">
    <source>
        <dbReference type="SAM" id="MobiDB-lite"/>
    </source>
</evidence>
<feature type="binding site" evidence="14">
    <location>
        <position position="429"/>
    </location>
    <ligand>
        <name>Mg(2+)</name>
        <dbReference type="ChEBI" id="CHEBI:18420"/>
        <label>1</label>
    </ligand>
</feature>
<comment type="catalytic activity">
    <reaction evidence="11">
        <text>L-tyrosyl-[protein] + ATP = O-phospho-L-tyrosyl-[protein] + ADP + H(+)</text>
        <dbReference type="Rhea" id="RHEA:10596"/>
        <dbReference type="Rhea" id="RHEA-COMP:10136"/>
        <dbReference type="Rhea" id="RHEA-COMP:20101"/>
        <dbReference type="ChEBI" id="CHEBI:15378"/>
        <dbReference type="ChEBI" id="CHEBI:30616"/>
        <dbReference type="ChEBI" id="CHEBI:46858"/>
        <dbReference type="ChEBI" id="CHEBI:61978"/>
        <dbReference type="ChEBI" id="CHEBI:456216"/>
        <dbReference type="EC" id="2.7.10.2"/>
    </reaction>
</comment>
<keyword evidence="5 11" id="KW-0418">Kinase</keyword>
<dbReference type="PIRSF" id="PIRSF037281">
    <property type="entry name" value="Wee1-like_protein_kinase"/>
    <property type="match status" value="1"/>
</dbReference>
<dbReference type="InterPro" id="IPR017441">
    <property type="entry name" value="Protein_kinase_ATP_BS"/>
</dbReference>
<evidence type="ECO:0000256" key="4">
    <source>
        <dbReference type="ARBA" id="ARBA00022741"/>
    </source>
</evidence>
<dbReference type="OrthoDB" id="6488137at2759"/>
<dbReference type="SUPFAM" id="SSF56112">
    <property type="entry name" value="Protein kinase-like (PK-like)"/>
    <property type="match status" value="1"/>
</dbReference>